<keyword evidence="1" id="KW-0472">Membrane</keyword>
<dbReference type="PANTHER" id="PTHR35519">
    <property type="entry name" value="MEMBRANE PROTEINS"/>
    <property type="match status" value="1"/>
</dbReference>
<reference evidence="3" key="1">
    <citation type="journal article" date="2016" name="Proc. Natl. Acad. Sci. U.S.A.">
        <title>Comparative genomics of biotechnologically important yeasts.</title>
        <authorList>
            <person name="Riley R."/>
            <person name="Haridas S."/>
            <person name="Wolfe K.H."/>
            <person name="Lopes M.R."/>
            <person name="Hittinger C.T."/>
            <person name="Goeker M."/>
            <person name="Salamov A.A."/>
            <person name="Wisecaver J.H."/>
            <person name="Long T.M."/>
            <person name="Calvey C.H."/>
            <person name="Aerts A.L."/>
            <person name="Barry K.W."/>
            <person name="Choi C."/>
            <person name="Clum A."/>
            <person name="Coughlan A.Y."/>
            <person name="Deshpande S."/>
            <person name="Douglass A.P."/>
            <person name="Hanson S.J."/>
            <person name="Klenk H.-P."/>
            <person name="LaButti K.M."/>
            <person name="Lapidus A."/>
            <person name="Lindquist E.A."/>
            <person name="Lipzen A.M."/>
            <person name="Meier-Kolthoff J.P."/>
            <person name="Ohm R.A."/>
            <person name="Otillar R.P."/>
            <person name="Pangilinan J.L."/>
            <person name="Peng Y."/>
            <person name="Rokas A."/>
            <person name="Rosa C.A."/>
            <person name="Scheuner C."/>
            <person name="Sibirny A.A."/>
            <person name="Slot J.C."/>
            <person name="Stielow J.B."/>
            <person name="Sun H."/>
            <person name="Kurtzman C.P."/>
            <person name="Blackwell M."/>
            <person name="Grigoriev I.V."/>
            <person name="Jeffries T.W."/>
        </authorList>
    </citation>
    <scope>NUCLEOTIDE SEQUENCE [LARGE SCALE GENOMIC DNA]</scope>
    <source>
        <strain evidence="3">NRRL Y-1626</strain>
    </source>
</reference>
<dbReference type="OrthoDB" id="2103474at2759"/>
<sequence>MSSFIKSLVESQLEGSAEDYAMDKFNSFANKKYNCKDPFRDPETNKRLKLPEELLPEKADKKFWKKCQNKAWRDDQCFLSICGFYMSGGCCSIGSCPLIVIIPILGPLLMYHIHSKLIKYCQEQRPGMLSEEKIAKMHANIFFDLCIALPPIIGIFFTWLNGCSSRNCAMIYAALCKELQNKRKSQSRDVEVESIPAPHINTYRKNQH</sequence>
<keyword evidence="1" id="KW-0812">Transmembrane</keyword>
<accession>A0A1B7TD04</accession>
<feature type="transmembrane region" description="Helical" evidence="1">
    <location>
        <begin position="84"/>
        <end position="109"/>
    </location>
</feature>
<dbReference type="AlphaFoldDB" id="A0A1B7TD04"/>
<evidence type="ECO:0000313" key="3">
    <source>
        <dbReference type="Proteomes" id="UP000092321"/>
    </source>
</evidence>
<protein>
    <submittedName>
        <fullName evidence="2">Uncharacterized protein</fullName>
    </submittedName>
</protein>
<keyword evidence="1" id="KW-1133">Transmembrane helix</keyword>
<keyword evidence="3" id="KW-1185">Reference proteome</keyword>
<evidence type="ECO:0000256" key="1">
    <source>
        <dbReference type="SAM" id="Phobius"/>
    </source>
</evidence>
<dbReference type="Proteomes" id="UP000092321">
    <property type="component" value="Unassembled WGS sequence"/>
</dbReference>
<dbReference type="InterPro" id="IPR025187">
    <property type="entry name" value="DUF4112"/>
</dbReference>
<gene>
    <name evidence="2" type="ORF">HANVADRAFT_2565</name>
</gene>
<comment type="caution">
    <text evidence="2">The sequence shown here is derived from an EMBL/GenBank/DDBJ whole genome shotgun (WGS) entry which is preliminary data.</text>
</comment>
<organism evidence="2 3">
    <name type="scientific">Hanseniaspora valbyensis NRRL Y-1626</name>
    <dbReference type="NCBI Taxonomy" id="766949"/>
    <lineage>
        <taxon>Eukaryota</taxon>
        <taxon>Fungi</taxon>
        <taxon>Dikarya</taxon>
        <taxon>Ascomycota</taxon>
        <taxon>Saccharomycotina</taxon>
        <taxon>Saccharomycetes</taxon>
        <taxon>Saccharomycodales</taxon>
        <taxon>Saccharomycodaceae</taxon>
        <taxon>Hanseniaspora</taxon>
    </lineage>
</organism>
<feature type="transmembrane region" description="Helical" evidence="1">
    <location>
        <begin position="141"/>
        <end position="160"/>
    </location>
</feature>
<proteinExistence type="predicted"/>
<name>A0A1B7TD04_9ASCO</name>
<evidence type="ECO:0000313" key="2">
    <source>
        <dbReference type="EMBL" id="OBA26614.1"/>
    </source>
</evidence>
<dbReference type="Pfam" id="PF13430">
    <property type="entry name" value="DUF4112"/>
    <property type="match status" value="1"/>
</dbReference>
<dbReference type="EMBL" id="LXPE01000015">
    <property type="protein sequence ID" value="OBA26614.1"/>
    <property type="molecule type" value="Genomic_DNA"/>
</dbReference>
<dbReference type="PANTHER" id="PTHR35519:SF1">
    <property type="entry name" value="YALI0C06193P"/>
    <property type="match status" value="1"/>
</dbReference>